<dbReference type="InterPro" id="IPR058601">
    <property type="entry name" value="Phage_phiTE_015-like"/>
</dbReference>
<reference evidence="1 2" key="2">
    <citation type="journal article" date="2012" name="PLoS Genet.">
        <title>Viral evasion of a bacterial suicide system by RNA-based molecular mimicry enables infectious altruism.</title>
        <authorList>
            <person name="Blower T.R."/>
            <person name="Evans T.J."/>
            <person name="Przybilski R."/>
            <person name="Fineran P.C."/>
            <person name="Salmond G.P."/>
        </authorList>
    </citation>
    <scope>NUCLEOTIDE SEQUENCE [LARGE SCALE GENOMIC DNA]</scope>
</reference>
<dbReference type="EMBL" id="JQ015307">
    <property type="protein sequence ID" value="AEZ66181.1"/>
    <property type="molecule type" value="Genomic_DNA"/>
</dbReference>
<dbReference type="GeneID" id="14515210"/>
<gene>
    <name evidence="1" type="ORF">phiTE_015</name>
</gene>
<evidence type="ECO:0000313" key="2">
    <source>
        <dbReference type="Proteomes" id="UP000010999"/>
    </source>
</evidence>
<dbReference type="Pfam" id="PF26207">
    <property type="entry name" value="Phage_phiTE_015"/>
    <property type="match status" value="1"/>
</dbReference>
<protein>
    <submittedName>
        <fullName evidence="1">Uncharacterized protein</fullName>
    </submittedName>
</protein>
<dbReference type="RefSeq" id="YP_007392477.1">
    <property type="nucleotide sequence ID" value="NC_020201.1"/>
</dbReference>
<dbReference type="Proteomes" id="UP000010999">
    <property type="component" value="Segment"/>
</dbReference>
<reference evidence="2" key="1">
    <citation type="submission" date="2011-11" db="EMBL/GenBank/DDBJ databases">
        <title>Escape from toxin-antitoxin mediated abortive infection can occur by recombination within a generalized transducing phage of Pectobacterium atrosepticum.</title>
        <authorList>
            <person name="Blower T.R."/>
            <person name="Evans T.J."/>
            <person name="Przybilski R."/>
            <person name="Fineran P.C."/>
            <person name="Salmond G.P.C."/>
        </authorList>
    </citation>
    <scope>NUCLEOTIDE SEQUENCE [LARGE SCALE GENOMIC DNA]</scope>
</reference>
<proteinExistence type="predicted"/>
<organism evidence="1 2">
    <name type="scientific">Pectobacterium phage phiTE</name>
    <dbReference type="NCBI Taxonomy" id="1116482"/>
    <lineage>
        <taxon>Viruses</taxon>
        <taxon>Duplodnaviria</taxon>
        <taxon>Heunggongvirae</taxon>
        <taxon>Uroviricota</taxon>
        <taxon>Caudoviricetes</taxon>
        <taxon>Vequintavirinae</taxon>
        <taxon>Certrevirus</taxon>
        <taxon>Certrevirus phiTE</taxon>
    </lineage>
</organism>
<sequence length="94" mass="10608">MNSRAQFEEWAKVVILSLEVFKNGDHKGEYKRKITRDTWEAWEASRAAIEVELPEKISPHNTNESGHVIGEADMHDEAIDDCGEALGKAGRKND</sequence>
<dbReference type="OrthoDB" id="16329at10239"/>
<name>K9L4T0_9CAUD</name>
<keyword evidence="2" id="KW-1185">Reference proteome</keyword>
<dbReference type="KEGG" id="vg:14515210"/>
<accession>K9L4T0</accession>
<evidence type="ECO:0000313" key="1">
    <source>
        <dbReference type="EMBL" id="AEZ66181.1"/>
    </source>
</evidence>